<keyword evidence="5" id="KW-0999">Mitochondrion inner membrane</keyword>
<evidence type="ECO:0000256" key="6">
    <source>
        <dbReference type="ARBA" id="ARBA00022989"/>
    </source>
</evidence>
<dbReference type="Proteomes" id="UP001445076">
    <property type="component" value="Unassembled WGS sequence"/>
</dbReference>
<keyword evidence="8" id="KW-0472">Membrane</keyword>
<comment type="caution">
    <text evidence="10">The sequence shown here is derived from an EMBL/GenBank/DDBJ whole genome shotgun (WGS) entry which is preliminary data.</text>
</comment>
<evidence type="ECO:0000256" key="4">
    <source>
        <dbReference type="ARBA" id="ARBA00022692"/>
    </source>
</evidence>
<evidence type="ECO:0000256" key="1">
    <source>
        <dbReference type="ARBA" id="ARBA00004434"/>
    </source>
</evidence>
<evidence type="ECO:0000256" key="7">
    <source>
        <dbReference type="ARBA" id="ARBA00023128"/>
    </source>
</evidence>
<comment type="subcellular location">
    <subcellularLocation>
        <location evidence="1">Mitochondrion inner membrane</location>
        <topology evidence="1">Single-pass membrane protein</topology>
    </subcellularLocation>
</comment>
<evidence type="ECO:0000256" key="3">
    <source>
        <dbReference type="ARBA" id="ARBA00021814"/>
    </source>
</evidence>
<evidence type="ECO:0000313" key="10">
    <source>
        <dbReference type="EMBL" id="KAK8725951.1"/>
    </source>
</evidence>
<keyword evidence="6" id="KW-1133">Transmembrane helix</keyword>
<keyword evidence="7" id="KW-0496">Mitochondrion</keyword>
<reference evidence="10 11" key="1">
    <citation type="journal article" date="2024" name="BMC Genomics">
        <title>Genome assembly of redclaw crayfish (Cherax quadricarinatus) provides insights into its immune adaptation and hypoxia tolerance.</title>
        <authorList>
            <person name="Liu Z."/>
            <person name="Zheng J."/>
            <person name="Li H."/>
            <person name="Fang K."/>
            <person name="Wang S."/>
            <person name="He J."/>
            <person name="Zhou D."/>
            <person name="Weng S."/>
            <person name="Chi M."/>
            <person name="Gu Z."/>
            <person name="He J."/>
            <person name="Li F."/>
            <person name="Wang M."/>
        </authorList>
    </citation>
    <scope>NUCLEOTIDE SEQUENCE [LARGE SCALE GENOMIC DNA]</scope>
    <source>
        <strain evidence="10">ZL_2023a</strain>
    </source>
</reference>
<dbReference type="GO" id="GO:0033617">
    <property type="term" value="P:mitochondrial respiratory chain complex IV assembly"/>
    <property type="evidence" value="ECO:0007669"/>
    <property type="project" value="TreeGrafter"/>
</dbReference>
<evidence type="ECO:0000256" key="9">
    <source>
        <dbReference type="SAM" id="MobiDB-lite"/>
    </source>
</evidence>
<organism evidence="10 11">
    <name type="scientific">Cherax quadricarinatus</name>
    <name type="common">Australian red claw crayfish</name>
    <dbReference type="NCBI Taxonomy" id="27406"/>
    <lineage>
        <taxon>Eukaryota</taxon>
        <taxon>Metazoa</taxon>
        <taxon>Ecdysozoa</taxon>
        <taxon>Arthropoda</taxon>
        <taxon>Crustacea</taxon>
        <taxon>Multicrustacea</taxon>
        <taxon>Malacostraca</taxon>
        <taxon>Eumalacostraca</taxon>
        <taxon>Eucarida</taxon>
        <taxon>Decapoda</taxon>
        <taxon>Pleocyemata</taxon>
        <taxon>Astacidea</taxon>
        <taxon>Parastacoidea</taxon>
        <taxon>Parastacidae</taxon>
        <taxon>Cherax</taxon>
    </lineage>
</organism>
<dbReference type="InterPro" id="IPR020164">
    <property type="entry name" value="Cyt_c_Oxase_assmbl_COX16"/>
</dbReference>
<dbReference type="Pfam" id="PF14138">
    <property type="entry name" value="COX16"/>
    <property type="match status" value="1"/>
</dbReference>
<evidence type="ECO:0000313" key="11">
    <source>
        <dbReference type="Proteomes" id="UP001445076"/>
    </source>
</evidence>
<proteinExistence type="inferred from homology"/>
<evidence type="ECO:0000256" key="8">
    <source>
        <dbReference type="ARBA" id="ARBA00023136"/>
    </source>
</evidence>
<keyword evidence="11" id="KW-1185">Reference proteome</keyword>
<gene>
    <name evidence="10" type="ORF">OTU49_010569</name>
</gene>
<keyword evidence="4" id="KW-0812">Transmembrane</keyword>
<accession>A0AAW0W858</accession>
<sequence>MGSKFMRSKFMKFGTPFLLLVVGGSFGLEKFAQIRYDFRNRKTITKEDAEKMGIEMKDQSEVTLETEFEKISKIDINNWKNVRGPRPWEEQNEQHQQVPQQAKKSQEN</sequence>
<protein>
    <recommendedName>
        <fullName evidence="3">Cytochrome c oxidase assembly protein COX16 homolog, mitochondrial</fullName>
    </recommendedName>
</protein>
<dbReference type="AlphaFoldDB" id="A0AAW0W858"/>
<evidence type="ECO:0000256" key="2">
    <source>
        <dbReference type="ARBA" id="ARBA00008370"/>
    </source>
</evidence>
<dbReference type="PANTHER" id="PTHR17130:SF14">
    <property type="entry name" value="CYTOCHROME C OXIDASE ASSEMBLY PROTEIN COX16 HOMOLOG, MITOCHONDRIAL"/>
    <property type="match status" value="1"/>
</dbReference>
<comment type="similarity">
    <text evidence="2">Belongs to the COX16 family.</text>
</comment>
<feature type="region of interest" description="Disordered" evidence="9">
    <location>
        <begin position="80"/>
        <end position="108"/>
    </location>
</feature>
<dbReference type="GO" id="GO:0005743">
    <property type="term" value="C:mitochondrial inner membrane"/>
    <property type="evidence" value="ECO:0007669"/>
    <property type="project" value="UniProtKB-SubCell"/>
</dbReference>
<name>A0AAW0W858_CHEQU</name>
<dbReference type="EMBL" id="JARKIK010000081">
    <property type="protein sequence ID" value="KAK8725951.1"/>
    <property type="molecule type" value="Genomic_DNA"/>
</dbReference>
<evidence type="ECO:0000256" key="5">
    <source>
        <dbReference type="ARBA" id="ARBA00022792"/>
    </source>
</evidence>
<dbReference type="PANTHER" id="PTHR17130">
    <property type="entry name" value="MITOCHONDRIAL OUTER MEMBRANE PROTEIN 25"/>
    <property type="match status" value="1"/>
</dbReference>